<dbReference type="AlphaFoldDB" id="A0A0D6Q3P4"/>
<protein>
    <submittedName>
        <fullName evidence="2">Uncharacterized protein</fullName>
    </submittedName>
</protein>
<dbReference type="Proteomes" id="UP000032675">
    <property type="component" value="Unassembled WGS sequence"/>
</dbReference>
<proteinExistence type="predicted"/>
<evidence type="ECO:0000313" key="3">
    <source>
        <dbReference type="Proteomes" id="UP000032675"/>
    </source>
</evidence>
<evidence type="ECO:0000313" key="2">
    <source>
        <dbReference type="EMBL" id="GAN97933.1"/>
    </source>
</evidence>
<reference evidence="2 3" key="1">
    <citation type="submission" date="2012-11" db="EMBL/GenBank/DDBJ databases">
        <title>Whole genome sequence of Gluconacetobacter europaeus NBRC3261.</title>
        <authorList>
            <person name="Azuma Y."/>
            <person name="Higashiura N."/>
            <person name="Hirakawa H."/>
            <person name="Matsushita K."/>
        </authorList>
    </citation>
    <scope>NUCLEOTIDE SEQUENCE [LARGE SCALE GENOMIC DNA]</scope>
    <source>
        <strain evidence="2 3">NBRC 3261</strain>
    </source>
</reference>
<organism evidence="2 3">
    <name type="scientific">Komagataeibacter europaeus NBRC 3261</name>
    <dbReference type="NCBI Taxonomy" id="1234669"/>
    <lineage>
        <taxon>Bacteria</taxon>
        <taxon>Pseudomonadati</taxon>
        <taxon>Pseudomonadota</taxon>
        <taxon>Alphaproteobacteria</taxon>
        <taxon>Acetobacterales</taxon>
        <taxon>Acetobacteraceae</taxon>
        <taxon>Komagataeibacter</taxon>
    </lineage>
</organism>
<dbReference type="EMBL" id="BANI01000281">
    <property type="protein sequence ID" value="GAN97933.1"/>
    <property type="molecule type" value="Genomic_DNA"/>
</dbReference>
<evidence type="ECO:0000256" key="1">
    <source>
        <dbReference type="SAM" id="Phobius"/>
    </source>
</evidence>
<feature type="transmembrane region" description="Helical" evidence="1">
    <location>
        <begin position="32"/>
        <end position="53"/>
    </location>
</feature>
<name>A0A0D6Q3P4_KOMEU</name>
<keyword evidence="1" id="KW-0812">Transmembrane</keyword>
<feature type="transmembrane region" description="Helical" evidence="1">
    <location>
        <begin position="65"/>
        <end position="89"/>
    </location>
</feature>
<gene>
    <name evidence="2" type="ORF">Geu3261_0333_002</name>
</gene>
<keyword evidence="1" id="KW-1133">Transmembrane helix</keyword>
<comment type="caution">
    <text evidence="2">The sequence shown here is derived from an EMBL/GenBank/DDBJ whole genome shotgun (WGS) entry which is preliminary data.</text>
</comment>
<accession>A0A0D6Q3P4</accession>
<sequence length="93" mass="9847">MVAAIVCGQCAMLLLAMVSVRGSGILLRKTVTPLACRCVRAAGIVLLGLSFFLQMQAMETLVIAAINWVGVISIEIVMTALICAVIKNIRENG</sequence>
<keyword evidence="1" id="KW-0472">Membrane</keyword>